<dbReference type="AlphaFoldDB" id="A0A450S291"/>
<dbReference type="EMBL" id="CAADFA010000030">
    <property type="protein sequence ID" value="VFJ45769.1"/>
    <property type="molecule type" value="Genomic_DNA"/>
</dbReference>
<gene>
    <name evidence="1" type="ORF">BECKFM1743A_GA0114220_100214</name>
    <name evidence="3" type="ORF">BECKFM1743B_GA0114221_1002910</name>
    <name evidence="2" type="ORF">BECKFM1743C_GA0114222_100304</name>
</gene>
<dbReference type="EMBL" id="CAADEZ010000021">
    <property type="protein sequence ID" value="VFJ44818.1"/>
    <property type="molecule type" value="Genomic_DNA"/>
</dbReference>
<protein>
    <submittedName>
        <fullName evidence="2">Uncharacterized protein</fullName>
    </submittedName>
</protein>
<accession>A0A450S291</accession>
<evidence type="ECO:0000313" key="2">
    <source>
        <dbReference type="EMBL" id="VFJ45769.1"/>
    </source>
</evidence>
<reference evidence="2" key="1">
    <citation type="submission" date="2019-02" db="EMBL/GenBank/DDBJ databases">
        <authorList>
            <person name="Gruber-Vodicka R. H."/>
            <person name="Seah K. B. B."/>
        </authorList>
    </citation>
    <scope>NUCLEOTIDE SEQUENCE</scope>
    <source>
        <strain evidence="1">BECK_BZ163</strain>
        <strain evidence="3">BECK_BZ164</strain>
        <strain evidence="2">BECK_BZ165</strain>
    </source>
</reference>
<proteinExistence type="predicted"/>
<name>A0A450S291_9GAMM</name>
<organism evidence="2">
    <name type="scientific">Candidatus Kentrum sp. FM</name>
    <dbReference type="NCBI Taxonomy" id="2126340"/>
    <lineage>
        <taxon>Bacteria</taxon>
        <taxon>Pseudomonadati</taxon>
        <taxon>Pseudomonadota</taxon>
        <taxon>Gammaproteobacteria</taxon>
        <taxon>Candidatus Kentrum</taxon>
    </lineage>
</organism>
<sequence length="59" mass="6781">MSTEPRDCYARREPMFLVTTLVDDARESDEPLGTKRKFWLHIGDRPSLFKVGRPGTGEN</sequence>
<dbReference type="EMBL" id="CAADFL010000029">
    <property type="protein sequence ID" value="VFK07007.1"/>
    <property type="molecule type" value="Genomic_DNA"/>
</dbReference>
<evidence type="ECO:0000313" key="1">
    <source>
        <dbReference type="EMBL" id="VFJ44818.1"/>
    </source>
</evidence>
<evidence type="ECO:0000313" key="3">
    <source>
        <dbReference type="EMBL" id="VFK07007.1"/>
    </source>
</evidence>